<dbReference type="PANTHER" id="PTHR37816">
    <property type="entry name" value="YALI0E33011P"/>
    <property type="match status" value="1"/>
</dbReference>
<evidence type="ECO:0008006" key="3">
    <source>
        <dbReference type="Google" id="ProtNLM"/>
    </source>
</evidence>
<dbReference type="EMBL" id="LDTC01000164">
    <property type="protein sequence ID" value="KTW07467.1"/>
    <property type="molecule type" value="Genomic_DNA"/>
</dbReference>
<dbReference type="PANTHER" id="PTHR37816:SF3">
    <property type="entry name" value="MODULATES DNA TOPOLOGY"/>
    <property type="match status" value="1"/>
</dbReference>
<dbReference type="InterPro" id="IPR027417">
    <property type="entry name" value="P-loop_NTPase"/>
</dbReference>
<dbReference type="PATRIC" id="fig|33051.5.peg.982"/>
<evidence type="ECO:0000313" key="2">
    <source>
        <dbReference type="Proteomes" id="UP000074410"/>
    </source>
</evidence>
<dbReference type="Proteomes" id="UP000074410">
    <property type="component" value="Unassembled WGS sequence"/>
</dbReference>
<dbReference type="InterPro" id="IPR052922">
    <property type="entry name" value="Cytidylate_Kinase-2"/>
</dbReference>
<comment type="caution">
    <text evidence="1">The sequence shown here is derived from an EMBL/GenBank/DDBJ whole genome shotgun (WGS) entry which is preliminary data.</text>
</comment>
<accession>A0A147J4N5</accession>
<protein>
    <recommendedName>
        <fullName evidence="3">DNA topology modulation protein FlaR</fullName>
    </recommendedName>
</protein>
<evidence type="ECO:0000313" key="1">
    <source>
        <dbReference type="EMBL" id="KTW07467.1"/>
    </source>
</evidence>
<proteinExistence type="predicted"/>
<gene>
    <name evidence="1" type="ORF">NS258_16490</name>
</gene>
<organism evidence="1 2">
    <name type="scientific">Sphingomonas sanguinis</name>
    <dbReference type="NCBI Taxonomy" id="33051"/>
    <lineage>
        <taxon>Bacteria</taxon>
        <taxon>Pseudomonadati</taxon>
        <taxon>Pseudomonadota</taxon>
        <taxon>Alphaproteobacteria</taxon>
        <taxon>Sphingomonadales</taxon>
        <taxon>Sphingomonadaceae</taxon>
        <taxon>Sphingomonas</taxon>
    </lineage>
</organism>
<dbReference type="Gene3D" id="3.40.50.300">
    <property type="entry name" value="P-loop containing nucleotide triphosphate hydrolases"/>
    <property type="match status" value="1"/>
</dbReference>
<sequence>MPPGPITTVPTRIMVMGPPGSGKSTLARQLGKRLGLPVHHADALFHGPNWVARAREDFIADMAALAAQPAWVIDGNYSSAHYGPAITARLSRAHRIILLDLPRRVTIPRILRRIARYHGRQRPDSAAGCPERLDAAFLLYCWHWHRAVRPNVVHVLKPVEDRVIRYQRAPTLDRVVSDIG</sequence>
<dbReference type="RefSeq" id="WP_058718108.1">
    <property type="nucleotide sequence ID" value="NZ_LDTC01000164.1"/>
</dbReference>
<dbReference type="AlphaFoldDB" id="A0A147J4N5"/>
<reference evidence="1 2" key="1">
    <citation type="journal article" date="2016" name="Front. Microbiol.">
        <title>Genomic Resource of Rice Seed Associated Bacteria.</title>
        <authorList>
            <person name="Midha S."/>
            <person name="Bansal K."/>
            <person name="Sharma S."/>
            <person name="Kumar N."/>
            <person name="Patil P.P."/>
            <person name="Chaudhry V."/>
            <person name="Patil P.B."/>
        </authorList>
    </citation>
    <scope>NUCLEOTIDE SEQUENCE [LARGE SCALE GENOMIC DNA]</scope>
    <source>
        <strain evidence="1 2">NS258</strain>
    </source>
</reference>
<dbReference type="SUPFAM" id="SSF52540">
    <property type="entry name" value="P-loop containing nucleoside triphosphate hydrolases"/>
    <property type="match status" value="1"/>
</dbReference>
<name>A0A147J4N5_9SPHN</name>